<evidence type="ECO:0000256" key="3">
    <source>
        <dbReference type="ARBA" id="ARBA00022989"/>
    </source>
</evidence>
<evidence type="ECO:0000256" key="4">
    <source>
        <dbReference type="ARBA" id="ARBA00023136"/>
    </source>
</evidence>
<proteinExistence type="predicted"/>
<feature type="transmembrane region" description="Helical" evidence="5">
    <location>
        <begin position="196"/>
        <end position="217"/>
    </location>
</feature>
<keyword evidence="4 5" id="KW-0472">Membrane</keyword>
<dbReference type="PANTHER" id="PTHR11132">
    <property type="entry name" value="SOLUTE CARRIER FAMILY 35"/>
    <property type="match status" value="1"/>
</dbReference>
<feature type="transmembrane region" description="Helical" evidence="5">
    <location>
        <begin position="229"/>
        <end position="248"/>
    </location>
</feature>
<dbReference type="GO" id="GO:0016020">
    <property type="term" value="C:membrane"/>
    <property type="evidence" value="ECO:0007669"/>
    <property type="project" value="UniProtKB-SubCell"/>
</dbReference>
<accession>A0A7S3G1L7</accession>
<keyword evidence="2 5" id="KW-0812">Transmembrane</keyword>
<keyword evidence="3 5" id="KW-1133">Transmembrane helix</keyword>
<feature type="transmembrane region" description="Helical" evidence="5">
    <location>
        <begin position="76"/>
        <end position="98"/>
    </location>
</feature>
<evidence type="ECO:0000256" key="2">
    <source>
        <dbReference type="ARBA" id="ARBA00022692"/>
    </source>
</evidence>
<evidence type="ECO:0000313" key="7">
    <source>
        <dbReference type="EMBL" id="CAE0246123.1"/>
    </source>
</evidence>
<feature type="transmembrane region" description="Helical" evidence="5">
    <location>
        <begin position="326"/>
        <end position="345"/>
    </location>
</feature>
<dbReference type="InterPro" id="IPR037185">
    <property type="entry name" value="EmrE-like"/>
</dbReference>
<name>A0A7S3G1L7_9EUKA</name>
<gene>
    <name evidence="7" type="ORF">PBIL07802_LOCUS8306</name>
</gene>
<dbReference type="InterPro" id="IPR050186">
    <property type="entry name" value="TPT_transporter"/>
</dbReference>
<dbReference type="SUPFAM" id="SSF103481">
    <property type="entry name" value="Multidrug resistance efflux transporter EmrE"/>
    <property type="match status" value="2"/>
</dbReference>
<evidence type="ECO:0000256" key="5">
    <source>
        <dbReference type="SAM" id="Phobius"/>
    </source>
</evidence>
<sequence>MTVDHHTPRLRGDMGTKDVGFFEDIESQDSTRLLSEVPAVPSPPRRVTAAKVVIFSCLWYSSSILNTFTSKSLLSAFPFPMTVTVAQFLATFLCSYLVARLDSRSISLFDIKKCLKCSPLSAALFLAKISFLFSLEKSAVWFTHTIKSTSPVFGLFFSHLILKENHDALSKLSVVPIVFGVMLVTMNGGGGAATTIGFFTALASTLFGNINSVYTKVLLRHDTFSSKELNCLVAWLCFVLAVPAFLLIEDIPVMKEALHKPATLWSVSLPSMWMLVINALCYFLQSILGFLLLSNISYLSFSVMGTIKRVFVVLLAVLLLQNQISFIQGLGVALAMSGTAFYSLWPRRKELKRTKSMATLLPVFNQAQRD</sequence>
<evidence type="ECO:0000256" key="1">
    <source>
        <dbReference type="ARBA" id="ARBA00004141"/>
    </source>
</evidence>
<evidence type="ECO:0000259" key="6">
    <source>
        <dbReference type="Pfam" id="PF03151"/>
    </source>
</evidence>
<feature type="domain" description="Sugar phosphate transporter" evidence="6">
    <location>
        <begin position="51"/>
        <end position="343"/>
    </location>
</feature>
<dbReference type="AlphaFoldDB" id="A0A7S3G1L7"/>
<feature type="transmembrane region" description="Helical" evidence="5">
    <location>
        <begin position="268"/>
        <end position="291"/>
    </location>
</feature>
<dbReference type="InterPro" id="IPR004853">
    <property type="entry name" value="Sugar_P_trans_dom"/>
</dbReference>
<dbReference type="EMBL" id="HBIB01012669">
    <property type="protein sequence ID" value="CAE0246123.1"/>
    <property type="molecule type" value="Transcribed_RNA"/>
</dbReference>
<dbReference type="Pfam" id="PF03151">
    <property type="entry name" value="TPT"/>
    <property type="match status" value="1"/>
</dbReference>
<protein>
    <recommendedName>
        <fullName evidence="6">Sugar phosphate transporter domain-containing protein</fullName>
    </recommendedName>
</protein>
<organism evidence="7">
    <name type="scientific">Palpitomonas bilix</name>
    <dbReference type="NCBI Taxonomy" id="652834"/>
    <lineage>
        <taxon>Eukaryota</taxon>
        <taxon>Eukaryota incertae sedis</taxon>
    </lineage>
</organism>
<feature type="transmembrane region" description="Helical" evidence="5">
    <location>
        <begin position="119"/>
        <end position="135"/>
    </location>
</feature>
<comment type="subcellular location">
    <subcellularLocation>
        <location evidence="1">Membrane</location>
        <topology evidence="1">Multi-pass membrane protein</topology>
    </subcellularLocation>
</comment>
<reference evidence="7" key="1">
    <citation type="submission" date="2021-01" db="EMBL/GenBank/DDBJ databases">
        <authorList>
            <person name="Corre E."/>
            <person name="Pelletier E."/>
            <person name="Niang G."/>
            <person name="Scheremetjew M."/>
            <person name="Finn R."/>
            <person name="Kale V."/>
            <person name="Holt S."/>
            <person name="Cochrane G."/>
            <person name="Meng A."/>
            <person name="Brown T."/>
            <person name="Cohen L."/>
        </authorList>
    </citation>
    <scope>NUCLEOTIDE SEQUENCE</scope>
    <source>
        <strain evidence="7">NIES-2562</strain>
    </source>
</reference>
<feature type="transmembrane region" description="Helical" evidence="5">
    <location>
        <begin position="298"/>
        <end position="320"/>
    </location>
</feature>